<dbReference type="InterPro" id="IPR019257">
    <property type="entry name" value="MeTrfase_dom"/>
</dbReference>
<feature type="domain" description="Histidine-specific methyltransferase SAM-dependent" evidence="3">
    <location>
        <begin position="23"/>
        <end position="330"/>
    </location>
</feature>
<dbReference type="SUPFAM" id="SSF53335">
    <property type="entry name" value="S-adenosyl-L-methionine-dependent methyltransferases"/>
    <property type="match status" value="1"/>
</dbReference>
<evidence type="ECO:0000313" key="4">
    <source>
        <dbReference type="EMBL" id="CAA9452017.1"/>
    </source>
</evidence>
<dbReference type="EC" id="2.1.1.44" evidence="4"/>
<evidence type="ECO:0000256" key="2">
    <source>
        <dbReference type="ARBA" id="ARBA00022679"/>
    </source>
</evidence>
<dbReference type="InterPro" id="IPR051128">
    <property type="entry name" value="EgtD_Methyltrsf_superfamily"/>
</dbReference>
<reference evidence="4" key="1">
    <citation type="submission" date="2020-02" db="EMBL/GenBank/DDBJ databases">
        <authorList>
            <person name="Meier V. D."/>
        </authorList>
    </citation>
    <scope>NUCLEOTIDE SEQUENCE</scope>
    <source>
        <strain evidence="4">AVDCRST_MAG80</strain>
    </source>
</reference>
<gene>
    <name evidence="4" type="ORF">AVDCRST_MAG80-2382</name>
</gene>
<dbReference type="InterPro" id="IPR035094">
    <property type="entry name" value="EgtD"/>
</dbReference>
<dbReference type="GO" id="GO:0052706">
    <property type="term" value="F:L-histidine N(alpha)-methyltransferase activity"/>
    <property type="evidence" value="ECO:0007669"/>
    <property type="project" value="UniProtKB-EC"/>
</dbReference>
<protein>
    <submittedName>
        <fullName evidence="4">L-histidine N(Alpha)-methyltransferase</fullName>
        <ecNumber evidence="4">2.1.1.44</ecNumber>
    </submittedName>
</protein>
<dbReference type="GO" id="GO:0032259">
    <property type="term" value="P:methylation"/>
    <property type="evidence" value="ECO:0007669"/>
    <property type="project" value="UniProtKB-KW"/>
</dbReference>
<proteinExistence type="predicted"/>
<dbReference type="NCBIfam" id="TIGR03438">
    <property type="entry name" value="egtD_ergothio"/>
    <property type="match status" value="1"/>
</dbReference>
<evidence type="ECO:0000259" key="3">
    <source>
        <dbReference type="Pfam" id="PF10017"/>
    </source>
</evidence>
<organism evidence="4">
    <name type="scientific">uncultured Rubrobacteraceae bacterium</name>
    <dbReference type="NCBI Taxonomy" id="349277"/>
    <lineage>
        <taxon>Bacteria</taxon>
        <taxon>Bacillati</taxon>
        <taxon>Actinomycetota</taxon>
        <taxon>Rubrobacteria</taxon>
        <taxon>Rubrobacterales</taxon>
        <taxon>Rubrobacteraceae</taxon>
        <taxon>environmental samples</taxon>
    </lineage>
</organism>
<name>A0A6J4QS50_9ACTN</name>
<sequence>MIRGRGTVRIEVLNDASRSSAEMARDVRAGLLSVPKDLSPWPKYFYDERGSELFEEITALPEYYQARAELSILRETADEIVERARCRELIELGSGSASKTHVLLDTMRNTDGRSGGAVRYVPVDVSESALRESAERLLEEYPGLEISGFVGDFDRSLGRLLGRPGDRGRLVIFLGGTFGNFTPQRRRSFLGELRAGLREGDHLLLGVDIVKDARTLVAAYDDGAGVTARFNKNLLEVLNERLGGEFCPDLFVHRAVYNPRERRIEMWLFSEVEQKVEIADLGLEANFGAGEGMRTEISAKFTREEVEQMFDEAGLALLDWRMDGLGLYGLALGGPRKVK</sequence>
<dbReference type="Gene3D" id="3.40.50.150">
    <property type="entry name" value="Vaccinia Virus protein VP39"/>
    <property type="match status" value="1"/>
</dbReference>
<dbReference type="PANTHER" id="PTHR43397">
    <property type="entry name" value="ERGOTHIONEINE BIOSYNTHESIS PROTEIN 1"/>
    <property type="match status" value="1"/>
</dbReference>
<evidence type="ECO:0000256" key="1">
    <source>
        <dbReference type="ARBA" id="ARBA00022603"/>
    </source>
</evidence>
<dbReference type="Pfam" id="PF10017">
    <property type="entry name" value="Methyltransf_33"/>
    <property type="match status" value="1"/>
</dbReference>
<keyword evidence="2 4" id="KW-0808">Transferase</keyword>
<dbReference type="PIRSF" id="PIRSF018005">
    <property type="entry name" value="UCP018005"/>
    <property type="match status" value="1"/>
</dbReference>
<accession>A0A6J4QS50</accession>
<dbReference type="InterPro" id="IPR017804">
    <property type="entry name" value="MeTrfase_EgtD-like"/>
</dbReference>
<keyword evidence="1 4" id="KW-0489">Methyltransferase</keyword>
<dbReference type="EMBL" id="CADCVC010000212">
    <property type="protein sequence ID" value="CAA9452017.1"/>
    <property type="molecule type" value="Genomic_DNA"/>
</dbReference>
<dbReference type="PANTHER" id="PTHR43397:SF1">
    <property type="entry name" value="ERGOTHIONEINE BIOSYNTHESIS PROTEIN 1"/>
    <property type="match status" value="1"/>
</dbReference>
<dbReference type="AlphaFoldDB" id="A0A6J4QS50"/>
<dbReference type="InterPro" id="IPR029063">
    <property type="entry name" value="SAM-dependent_MTases_sf"/>
</dbReference>